<dbReference type="EMBL" id="JBBCAQ010000007">
    <property type="protein sequence ID" value="KAK7602698.1"/>
    <property type="molecule type" value="Genomic_DNA"/>
</dbReference>
<evidence type="ECO:0000313" key="2">
    <source>
        <dbReference type="EMBL" id="KAK7602698.1"/>
    </source>
</evidence>
<evidence type="ECO:0000256" key="1">
    <source>
        <dbReference type="SAM" id="MobiDB-lite"/>
    </source>
</evidence>
<feature type="compositionally biased region" description="Polar residues" evidence="1">
    <location>
        <begin position="123"/>
        <end position="132"/>
    </location>
</feature>
<gene>
    <name evidence="2" type="ORF">V9T40_006672</name>
</gene>
<proteinExistence type="predicted"/>
<sequence length="338" mass="37840">MCLKNRKVLNSECENRVKFEKCHSECTSLGNFDTVLSANATWLEDIERCEIQKIGYYVGNTQMANGWGARTLVGGGRGVKEGAQIRTRVAKGEPENCAQSRNEGAPAGSAAPERRHKMAGKLGQQQKFSSQWPKRRCGPGDNRKLTDASSYRRAHRSIPSNRKSLAERVERRICERVLVDINSSRSDEADVCEPFARLMSAAVDEWPVAAYSLYTTEKCARGYGGICSFELGCRDENVTSLCVMENEIYIGTTRTWGCIVVAECESMRPIKVFRPYEEEVSAILALPVKADCRPSLVTVGRGYRSLVDRYKNNKSSSKNVYLLNRTFAILWSTGFWAI</sequence>
<keyword evidence="3" id="KW-1185">Reference proteome</keyword>
<comment type="caution">
    <text evidence="2">The sequence shown here is derived from an EMBL/GenBank/DDBJ whole genome shotgun (WGS) entry which is preliminary data.</text>
</comment>
<reference evidence="2 3" key="1">
    <citation type="submission" date="2024-03" db="EMBL/GenBank/DDBJ databases">
        <title>Adaptation during the transition from Ophiocordyceps entomopathogen to insect associate is accompanied by gene loss and intensified selection.</title>
        <authorList>
            <person name="Ward C.M."/>
            <person name="Onetto C.A."/>
            <person name="Borneman A.R."/>
        </authorList>
    </citation>
    <scope>NUCLEOTIDE SEQUENCE [LARGE SCALE GENOMIC DNA]</scope>
    <source>
        <strain evidence="2">AWRI1</strain>
        <tissue evidence="2">Single Adult Female</tissue>
    </source>
</reference>
<protein>
    <submittedName>
        <fullName evidence="2">Uncharacterized protein</fullName>
    </submittedName>
</protein>
<dbReference type="Proteomes" id="UP001367676">
    <property type="component" value="Unassembled WGS sequence"/>
</dbReference>
<accession>A0AAN9TRB4</accession>
<evidence type="ECO:0000313" key="3">
    <source>
        <dbReference type="Proteomes" id="UP001367676"/>
    </source>
</evidence>
<feature type="region of interest" description="Disordered" evidence="1">
    <location>
        <begin position="90"/>
        <end position="159"/>
    </location>
</feature>
<organism evidence="2 3">
    <name type="scientific">Parthenolecanium corni</name>
    <dbReference type="NCBI Taxonomy" id="536013"/>
    <lineage>
        <taxon>Eukaryota</taxon>
        <taxon>Metazoa</taxon>
        <taxon>Ecdysozoa</taxon>
        <taxon>Arthropoda</taxon>
        <taxon>Hexapoda</taxon>
        <taxon>Insecta</taxon>
        <taxon>Pterygota</taxon>
        <taxon>Neoptera</taxon>
        <taxon>Paraneoptera</taxon>
        <taxon>Hemiptera</taxon>
        <taxon>Sternorrhyncha</taxon>
        <taxon>Coccoidea</taxon>
        <taxon>Coccidae</taxon>
        <taxon>Parthenolecanium</taxon>
    </lineage>
</organism>
<name>A0AAN9TRB4_9HEMI</name>
<dbReference type="AlphaFoldDB" id="A0AAN9TRB4"/>